<feature type="non-terminal residue" evidence="2">
    <location>
        <position position="353"/>
    </location>
</feature>
<dbReference type="Proteomes" id="UP000015441">
    <property type="component" value="Unassembled WGS sequence"/>
</dbReference>
<sequence length="353" mass="38017">MPPVRKKRPNAKLDNTRVHPRALEQLPGLVQSPKCAEMSKVSSKGKEKALPAVTEPDTDMIGSVEIIEEIPQSLSVPHGIGESSKSPPTASKPSENAARKAASKSTSQPKAATKAECPPELRPIVEAEQRRAAETAANLALCSAAISGVEATLLPLTNESNRQFIDSMRVYLRAAIAQYMATGPAITPPVLSPRLANPLPRAPDARSIQIPAVPVLPVKSTWATVARNGLRQKAVPTVKAVPKPAAKAPKKEAPKAKVDKRLFLRPEKEHPWRQLSPAGLRQQLQSEPDCFLSDACSIHRIRTGFAILTGNENKREELLDAAPKFSVYGAKLEEASNLVAFRIANVPATVKTI</sequence>
<evidence type="ECO:0000313" key="3">
    <source>
        <dbReference type="Proteomes" id="UP000015441"/>
    </source>
</evidence>
<comment type="caution">
    <text evidence="2">The sequence shown here is derived from an EMBL/GenBank/DDBJ whole genome shotgun (WGS) entry which is preliminary data.</text>
</comment>
<accession>N1JIZ0</accession>
<reference evidence="2 3" key="1">
    <citation type="journal article" date="2010" name="Science">
        <title>Genome expansion and gene loss in powdery mildew fungi reveal tradeoffs in extreme parasitism.</title>
        <authorList>
            <person name="Spanu P.D."/>
            <person name="Abbott J.C."/>
            <person name="Amselem J."/>
            <person name="Burgis T.A."/>
            <person name="Soanes D.M."/>
            <person name="Stueber K."/>
            <person name="Ver Loren van Themaat E."/>
            <person name="Brown J.K.M."/>
            <person name="Butcher S.A."/>
            <person name="Gurr S.J."/>
            <person name="Lebrun M.-H."/>
            <person name="Ridout C.J."/>
            <person name="Schulze-Lefert P."/>
            <person name="Talbot N.J."/>
            <person name="Ahmadinejad N."/>
            <person name="Ametz C."/>
            <person name="Barton G.R."/>
            <person name="Benjdia M."/>
            <person name="Bidzinski P."/>
            <person name="Bindschedler L.V."/>
            <person name="Both M."/>
            <person name="Brewer M.T."/>
            <person name="Cadle-Davidson L."/>
            <person name="Cadle-Davidson M.M."/>
            <person name="Collemare J."/>
            <person name="Cramer R."/>
            <person name="Frenkel O."/>
            <person name="Godfrey D."/>
            <person name="Harriman J."/>
            <person name="Hoede C."/>
            <person name="King B.C."/>
            <person name="Klages S."/>
            <person name="Kleemann J."/>
            <person name="Knoll D."/>
            <person name="Koti P.S."/>
            <person name="Kreplak J."/>
            <person name="Lopez-Ruiz F.J."/>
            <person name="Lu X."/>
            <person name="Maekawa T."/>
            <person name="Mahanil S."/>
            <person name="Micali C."/>
            <person name="Milgroom M.G."/>
            <person name="Montana G."/>
            <person name="Noir S."/>
            <person name="O'Connell R.J."/>
            <person name="Oberhaensli S."/>
            <person name="Parlange F."/>
            <person name="Pedersen C."/>
            <person name="Quesneville H."/>
            <person name="Reinhardt R."/>
            <person name="Rott M."/>
            <person name="Sacristan S."/>
            <person name="Schmidt S.M."/>
            <person name="Schoen M."/>
            <person name="Skamnioti P."/>
            <person name="Sommer H."/>
            <person name="Stephens A."/>
            <person name="Takahara H."/>
            <person name="Thordal-Christensen H."/>
            <person name="Vigouroux M."/>
            <person name="Wessling R."/>
            <person name="Wicker T."/>
            <person name="Panstruga R."/>
        </authorList>
    </citation>
    <scope>NUCLEOTIDE SEQUENCE [LARGE SCALE GENOMIC DNA]</scope>
    <source>
        <strain evidence="2">DH14</strain>
    </source>
</reference>
<proteinExistence type="predicted"/>
<dbReference type="HOGENOM" id="CLU_018153_8_0_1"/>
<keyword evidence="3" id="KW-1185">Reference proteome</keyword>
<evidence type="ECO:0000256" key="1">
    <source>
        <dbReference type="SAM" id="MobiDB-lite"/>
    </source>
</evidence>
<organism evidence="2 3">
    <name type="scientific">Blumeria graminis f. sp. hordei (strain DH14)</name>
    <name type="common">Barley powdery mildew</name>
    <name type="synonym">Oidium monilioides f. sp. hordei</name>
    <dbReference type="NCBI Taxonomy" id="546991"/>
    <lineage>
        <taxon>Eukaryota</taxon>
        <taxon>Fungi</taxon>
        <taxon>Dikarya</taxon>
        <taxon>Ascomycota</taxon>
        <taxon>Pezizomycotina</taxon>
        <taxon>Leotiomycetes</taxon>
        <taxon>Erysiphales</taxon>
        <taxon>Erysiphaceae</taxon>
        <taxon>Blumeria</taxon>
        <taxon>Blumeria hordei</taxon>
    </lineage>
</organism>
<feature type="compositionally biased region" description="Basic residues" evidence="1">
    <location>
        <begin position="1"/>
        <end position="10"/>
    </location>
</feature>
<dbReference type="InParanoid" id="N1JIZ0"/>
<protein>
    <submittedName>
        <fullName evidence="2">AVRa10</fullName>
    </submittedName>
</protein>
<name>N1JIZ0_BLUG1</name>
<evidence type="ECO:0000313" key="2">
    <source>
        <dbReference type="EMBL" id="CCU78481.1"/>
    </source>
</evidence>
<feature type="compositionally biased region" description="Low complexity" evidence="1">
    <location>
        <begin position="83"/>
        <end position="94"/>
    </location>
</feature>
<dbReference type="EMBL" id="CAUH01004023">
    <property type="protein sequence ID" value="CCU78481.1"/>
    <property type="molecule type" value="Genomic_DNA"/>
</dbReference>
<feature type="region of interest" description="Disordered" evidence="1">
    <location>
        <begin position="1"/>
        <end position="121"/>
    </location>
</feature>
<dbReference type="AlphaFoldDB" id="N1JIZ0"/>
<gene>
    <name evidence="2" type="ORF">BGHDH14_bgh04070</name>
</gene>